<accession>A0A377M8J5</accession>
<gene>
    <name evidence="1" type="ORF">NCTC10005_07547</name>
</gene>
<evidence type="ECO:0000313" key="2">
    <source>
        <dbReference type="Proteomes" id="UP000255106"/>
    </source>
</evidence>
<evidence type="ECO:0000313" key="1">
    <source>
        <dbReference type="EMBL" id="STQ14679.1"/>
    </source>
</evidence>
<protein>
    <submittedName>
        <fullName evidence="1">Uncharacterized protein</fullName>
    </submittedName>
</protein>
<organism evidence="1 2">
    <name type="scientific">Enterobacter cloacae</name>
    <dbReference type="NCBI Taxonomy" id="550"/>
    <lineage>
        <taxon>Bacteria</taxon>
        <taxon>Pseudomonadati</taxon>
        <taxon>Pseudomonadota</taxon>
        <taxon>Gammaproteobacteria</taxon>
        <taxon>Enterobacterales</taxon>
        <taxon>Enterobacteriaceae</taxon>
        <taxon>Enterobacter</taxon>
        <taxon>Enterobacter cloacae complex</taxon>
    </lineage>
</organism>
<dbReference type="AlphaFoldDB" id="A0A377M8J5"/>
<name>A0A377M8J5_ENTCL</name>
<dbReference type="EMBL" id="UGJB01000004">
    <property type="protein sequence ID" value="STQ14679.1"/>
    <property type="molecule type" value="Genomic_DNA"/>
</dbReference>
<sequence>MILDKFHIAQRHAVAERHAHTVTGDDTTVGVVAVNPAPRARCHHYRVSADLHERAFHHVHRHQTARVTVIDQNIEDKMFVKTLDLWELKGGLEQGVQHVEAGLISGKPGAFNFHSAEATNVDAAVRTAAPRAAPLFKLVISVGQ</sequence>
<reference evidence="1 2" key="1">
    <citation type="submission" date="2018-06" db="EMBL/GenBank/DDBJ databases">
        <authorList>
            <consortium name="Pathogen Informatics"/>
            <person name="Doyle S."/>
        </authorList>
    </citation>
    <scope>NUCLEOTIDE SEQUENCE [LARGE SCALE GENOMIC DNA]</scope>
    <source>
        <strain evidence="1 2">NCTC10005</strain>
    </source>
</reference>
<dbReference type="Proteomes" id="UP000255106">
    <property type="component" value="Unassembled WGS sequence"/>
</dbReference>
<proteinExistence type="predicted"/>